<evidence type="ECO:0000313" key="3">
    <source>
        <dbReference type="EMBL" id="KAK5988494.1"/>
    </source>
</evidence>
<feature type="domain" description="TIL" evidence="2">
    <location>
        <begin position="32"/>
        <end position="85"/>
    </location>
</feature>
<evidence type="ECO:0000313" key="4">
    <source>
        <dbReference type="Proteomes" id="UP001338125"/>
    </source>
</evidence>
<gene>
    <name evidence="3" type="ORF">PT974_09977</name>
</gene>
<dbReference type="Pfam" id="PF01826">
    <property type="entry name" value="TIL"/>
    <property type="match status" value="1"/>
</dbReference>
<dbReference type="CDD" id="cd19941">
    <property type="entry name" value="TIL"/>
    <property type="match status" value="1"/>
</dbReference>
<dbReference type="InterPro" id="IPR036084">
    <property type="entry name" value="Ser_inhib-like_sf"/>
</dbReference>
<keyword evidence="4" id="KW-1185">Reference proteome</keyword>
<protein>
    <recommendedName>
        <fullName evidence="2">TIL domain-containing protein</fullName>
    </recommendedName>
</protein>
<keyword evidence="1" id="KW-0732">Signal</keyword>
<dbReference type="Gene3D" id="2.10.25.10">
    <property type="entry name" value="Laminin"/>
    <property type="match status" value="1"/>
</dbReference>
<dbReference type="EMBL" id="JAVFKD010000015">
    <property type="protein sequence ID" value="KAK5988494.1"/>
    <property type="molecule type" value="Genomic_DNA"/>
</dbReference>
<reference evidence="3 4" key="1">
    <citation type="submission" date="2024-01" db="EMBL/GenBank/DDBJ databases">
        <title>Complete genome of Cladobotryum mycophilum ATHUM6906.</title>
        <authorList>
            <person name="Christinaki A.C."/>
            <person name="Myridakis A.I."/>
            <person name="Kouvelis V.N."/>
        </authorList>
    </citation>
    <scope>NUCLEOTIDE SEQUENCE [LARGE SCALE GENOMIC DNA]</scope>
    <source>
        <strain evidence="3 4">ATHUM6906</strain>
    </source>
</reference>
<dbReference type="Proteomes" id="UP001338125">
    <property type="component" value="Unassembled WGS sequence"/>
</dbReference>
<evidence type="ECO:0000256" key="1">
    <source>
        <dbReference type="SAM" id="SignalP"/>
    </source>
</evidence>
<feature type="chain" id="PRO_5045672258" description="TIL domain-containing protein" evidence="1">
    <location>
        <begin position="21"/>
        <end position="93"/>
    </location>
</feature>
<name>A0ABR0S8J6_9HYPO</name>
<evidence type="ECO:0000259" key="2">
    <source>
        <dbReference type="Pfam" id="PF01826"/>
    </source>
</evidence>
<comment type="caution">
    <text evidence="3">The sequence shown here is derived from an EMBL/GenBank/DDBJ whole genome shotgun (WGS) entry which is preliminary data.</text>
</comment>
<sequence length="93" mass="10108">MRLSAAVVLLYCTWTSLGLALDPVKVHDGFECPENEQWYACVPTSKHTCLGQDGLAVPDFCISGCFCISPLVLDYDGVCIPPEDCPKEDGPLE</sequence>
<proteinExistence type="predicted"/>
<dbReference type="SUPFAM" id="SSF57567">
    <property type="entry name" value="Serine protease inhibitors"/>
    <property type="match status" value="1"/>
</dbReference>
<dbReference type="InterPro" id="IPR002919">
    <property type="entry name" value="TIL_dom"/>
</dbReference>
<accession>A0ABR0S8J6</accession>
<organism evidence="3 4">
    <name type="scientific">Cladobotryum mycophilum</name>
    <dbReference type="NCBI Taxonomy" id="491253"/>
    <lineage>
        <taxon>Eukaryota</taxon>
        <taxon>Fungi</taxon>
        <taxon>Dikarya</taxon>
        <taxon>Ascomycota</taxon>
        <taxon>Pezizomycotina</taxon>
        <taxon>Sordariomycetes</taxon>
        <taxon>Hypocreomycetidae</taxon>
        <taxon>Hypocreales</taxon>
        <taxon>Hypocreaceae</taxon>
        <taxon>Cladobotryum</taxon>
    </lineage>
</organism>
<feature type="signal peptide" evidence="1">
    <location>
        <begin position="1"/>
        <end position="20"/>
    </location>
</feature>